<name>A0A0F8TXM7_9EURO</name>
<evidence type="ECO:0000256" key="6">
    <source>
        <dbReference type="SAM" id="MobiDB-lite"/>
    </source>
</evidence>
<evidence type="ECO:0000313" key="9">
    <source>
        <dbReference type="Proteomes" id="UP000034291"/>
    </source>
</evidence>
<dbReference type="STRING" id="308745.A0A0F8TXM7"/>
<keyword evidence="2" id="KW-0805">Transcription regulation</keyword>
<dbReference type="CDD" id="cd00067">
    <property type="entry name" value="GAL4"/>
    <property type="match status" value="1"/>
</dbReference>
<feature type="compositionally biased region" description="Pro residues" evidence="6">
    <location>
        <begin position="11"/>
        <end position="26"/>
    </location>
</feature>
<evidence type="ECO:0000256" key="5">
    <source>
        <dbReference type="ARBA" id="ARBA00023242"/>
    </source>
</evidence>
<dbReference type="GO" id="GO:0000981">
    <property type="term" value="F:DNA-binding transcription factor activity, RNA polymerase II-specific"/>
    <property type="evidence" value="ECO:0007669"/>
    <property type="project" value="InterPro"/>
</dbReference>
<dbReference type="OrthoDB" id="3598904at2759"/>
<sequence>MEVRTVVCDPVQPPPSNAQPQLPEPPGPEKKKRVRRWHHRGFTGCSTCRRRHVRCDEASPSCKNCTRLGLECDGSQGRMTFKVYGPPQPTPGLSSTGAKKREKKANRTQDNKQVMKQEGDGEEDVEELVLSPTTVGDSRPPVEYRFEEPISSIGFMTIDLRKVKREEDDDNSVDIGLVPATSTTASLNPSKYCSEHVKPPIFSLDYKEGRYYTHFVDQVATLLLIYDNSININPYRKYFPELSRSSPSMASAMEALGALHLANTSRGEQRITHFQHAMGKYGEVVKSFRTRYKEAGQGLRLPDFATCLLLALFEMMDSQHHNWAIHLKGAREIYRVMFYPNDDPTKETQRLAEMNHPLRRFLVSLLSYLDVAGACATSEGTVVEGSYWRTLGGGWEYNLGIPSLSSEAPADNDPLHELRQCWSIMMEIQAAISTFGKAKHQGWMSQEQQDLVYRELLQRLIQWRLDAPDCFQKLSELDDEALSSYPYPDILEYTGCIEAYEKATNIFLYKIAAADRPDIQLQGEIFATLSTRILNLISTLAKDVGRLAVLWPLFIAGRETWDEVEQKFVRETMIDLQRYGFKNVERGLEELEKTWFKQRAFPEGWVDTMDDVRSSILLP</sequence>
<evidence type="ECO:0000256" key="3">
    <source>
        <dbReference type="ARBA" id="ARBA00023125"/>
    </source>
</evidence>
<evidence type="ECO:0000313" key="8">
    <source>
        <dbReference type="EMBL" id="KKK12229.1"/>
    </source>
</evidence>
<dbReference type="AlphaFoldDB" id="A0A0F8TXM7"/>
<evidence type="ECO:0000256" key="1">
    <source>
        <dbReference type="ARBA" id="ARBA00004123"/>
    </source>
</evidence>
<dbReference type="InterPro" id="IPR036864">
    <property type="entry name" value="Zn2-C6_fun-type_DNA-bd_sf"/>
</dbReference>
<feature type="region of interest" description="Disordered" evidence="6">
    <location>
        <begin position="1"/>
        <end position="35"/>
    </location>
</feature>
<dbReference type="InterPro" id="IPR021858">
    <property type="entry name" value="Fun_TF"/>
</dbReference>
<dbReference type="GO" id="GO:0000976">
    <property type="term" value="F:transcription cis-regulatory region binding"/>
    <property type="evidence" value="ECO:0007669"/>
    <property type="project" value="TreeGrafter"/>
</dbReference>
<organism evidence="8 9">
    <name type="scientific">Aspergillus rambellii</name>
    <dbReference type="NCBI Taxonomy" id="308745"/>
    <lineage>
        <taxon>Eukaryota</taxon>
        <taxon>Fungi</taxon>
        <taxon>Dikarya</taxon>
        <taxon>Ascomycota</taxon>
        <taxon>Pezizomycotina</taxon>
        <taxon>Eurotiomycetes</taxon>
        <taxon>Eurotiomycetidae</taxon>
        <taxon>Eurotiales</taxon>
        <taxon>Aspergillaceae</taxon>
        <taxon>Aspergillus</taxon>
        <taxon>Aspergillus subgen. Nidulantes</taxon>
    </lineage>
</organism>
<reference evidence="8 9" key="1">
    <citation type="submission" date="2015-02" db="EMBL/GenBank/DDBJ databases">
        <title>Draft Genome Sequences of Two Closely-Related Aflatoxigenic Aspergillus Species Obtained from the Cote d'Ivoire.</title>
        <authorList>
            <person name="Moore G.G."/>
            <person name="Beltz S.B."/>
            <person name="Mack B.M."/>
        </authorList>
    </citation>
    <scope>NUCLEOTIDE SEQUENCE [LARGE SCALE GENOMIC DNA]</scope>
    <source>
        <strain evidence="8 9">SRRC1468</strain>
    </source>
</reference>
<evidence type="ECO:0000259" key="7">
    <source>
        <dbReference type="PROSITE" id="PS50048"/>
    </source>
</evidence>
<dbReference type="PANTHER" id="PTHR37534:SF41">
    <property type="entry name" value="SFGA"/>
    <property type="match status" value="1"/>
</dbReference>
<dbReference type="Pfam" id="PF11951">
    <property type="entry name" value="Fungal_trans_2"/>
    <property type="match status" value="1"/>
</dbReference>
<dbReference type="PROSITE" id="PS50048">
    <property type="entry name" value="ZN2_CY6_FUNGAL_2"/>
    <property type="match status" value="1"/>
</dbReference>
<dbReference type="PROSITE" id="PS00463">
    <property type="entry name" value="ZN2_CY6_FUNGAL_1"/>
    <property type="match status" value="1"/>
</dbReference>
<proteinExistence type="predicted"/>
<dbReference type="SMART" id="SM00066">
    <property type="entry name" value="GAL4"/>
    <property type="match status" value="1"/>
</dbReference>
<dbReference type="InterPro" id="IPR001138">
    <property type="entry name" value="Zn2Cys6_DnaBD"/>
</dbReference>
<feature type="compositionally biased region" description="Basic and acidic residues" evidence="6">
    <location>
        <begin position="105"/>
        <end position="119"/>
    </location>
</feature>
<evidence type="ECO:0000256" key="4">
    <source>
        <dbReference type="ARBA" id="ARBA00023163"/>
    </source>
</evidence>
<keyword evidence="3" id="KW-0238">DNA-binding</keyword>
<dbReference type="SUPFAM" id="SSF57701">
    <property type="entry name" value="Zn2/Cys6 DNA-binding domain"/>
    <property type="match status" value="1"/>
</dbReference>
<dbReference type="PANTHER" id="PTHR37534">
    <property type="entry name" value="TRANSCRIPTIONAL ACTIVATOR PROTEIN UGA3"/>
    <property type="match status" value="1"/>
</dbReference>
<dbReference type="GO" id="GO:0008270">
    <property type="term" value="F:zinc ion binding"/>
    <property type="evidence" value="ECO:0007669"/>
    <property type="project" value="InterPro"/>
</dbReference>
<keyword evidence="4" id="KW-0804">Transcription</keyword>
<keyword evidence="5" id="KW-0539">Nucleus</keyword>
<dbReference type="Pfam" id="PF00172">
    <property type="entry name" value="Zn_clus"/>
    <property type="match status" value="1"/>
</dbReference>
<dbReference type="Proteomes" id="UP000034291">
    <property type="component" value="Unassembled WGS sequence"/>
</dbReference>
<evidence type="ECO:0000256" key="2">
    <source>
        <dbReference type="ARBA" id="ARBA00023015"/>
    </source>
</evidence>
<dbReference type="GO" id="GO:0045944">
    <property type="term" value="P:positive regulation of transcription by RNA polymerase II"/>
    <property type="evidence" value="ECO:0007669"/>
    <property type="project" value="TreeGrafter"/>
</dbReference>
<dbReference type="Gene3D" id="4.10.240.10">
    <property type="entry name" value="Zn(2)-C6 fungal-type DNA-binding domain"/>
    <property type="match status" value="1"/>
</dbReference>
<feature type="domain" description="Zn(2)-C6 fungal-type" evidence="7">
    <location>
        <begin position="44"/>
        <end position="72"/>
    </location>
</feature>
<comment type="subcellular location">
    <subcellularLocation>
        <location evidence="1">Nucleus</location>
    </subcellularLocation>
</comment>
<feature type="region of interest" description="Disordered" evidence="6">
    <location>
        <begin position="83"/>
        <end position="126"/>
    </location>
</feature>
<dbReference type="EMBL" id="JZBS01004088">
    <property type="protein sequence ID" value="KKK12229.1"/>
    <property type="molecule type" value="Genomic_DNA"/>
</dbReference>
<dbReference type="GO" id="GO:0005634">
    <property type="term" value="C:nucleus"/>
    <property type="evidence" value="ECO:0007669"/>
    <property type="project" value="UniProtKB-SubCell"/>
</dbReference>
<gene>
    <name evidence="8" type="ORF">ARAM_002413</name>
</gene>
<comment type="caution">
    <text evidence="8">The sequence shown here is derived from an EMBL/GenBank/DDBJ whole genome shotgun (WGS) entry which is preliminary data.</text>
</comment>
<accession>A0A0F8TXM7</accession>
<protein>
    <recommendedName>
        <fullName evidence="7">Zn(2)-C6 fungal-type domain-containing protein</fullName>
    </recommendedName>
</protein>
<keyword evidence="9" id="KW-1185">Reference proteome</keyword>